<feature type="transmembrane region" description="Helical" evidence="7">
    <location>
        <begin position="270"/>
        <end position="292"/>
    </location>
</feature>
<dbReference type="RefSeq" id="WP_345695641.1">
    <property type="nucleotide sequence ID" value="NZ_BAABIS010000001.1"/>
</dbReference>
<evidence type="ECO:0000256" key="2">
    <source>
        <dbReference type="ARBA" id="ARBA00022475"/>
    </source>
</evidence>
<dbReference type="PIRSF" id="PIRSF035875">
    <property type="entry name" value="RNase_BN"/>
    <property type="match status" value="1"/>
</dbReference>
<evidence type="ECO:0000256" key="6">
    <source>
        <dbReference type="SAM" id="MobiDB-lite"/>
    </source>
</evidence>
<comment type="caution">
    <text evidence="8">The sequence shown here is derived from an EMBL/GenBank/DDBJ whole genome shotgun (WGS) entry which is preliminary data.</text>
</comment>
<dbReference type="PANTHER" id="PTHR30213">
    <property type="entry name" value="INNER MEMBRANE PROTEIN YHJD"/>
    <property type="match status" value="1"/>
</dbReference>
<feature type="compositionally biased region" description="Basic and acidic residues" evidence="6">
    <location>
        <begin position="325"/>
        <end position="337"/>
    </location>
</feature>
<feature type="transmembrane region" description="Helical" evidence="7">
    <location>
        <begin position="230"/>
        <end position="250"/>
    </location>
</feature>
<dbReference type="Proteomes" id="UP001501752">
    <property type="component" value="Unassembled WGS sequence"/>
</dbReference>
<proteinExistence type="predicted"/>
<dbReference type="InterPro" id="IPR017039">
    <property type="entry name" value="Virul_fac_BrkB"/>
</dbReference>
<dbReference type="PANTHER" id="PTHR30213:SF0">
    <property type="entry name" value="UPF0761 MEMBRANE PROTEIN YIHY"/>
    <property type="match status" value="1"/>
</dbReference>
<protein>
    <submittedName>
        <fullName evidence="8">Uncharacterized protein</fullName>
    </submittedName>
</protein>
<feature type="region of interest" description="Disordered" evidence="6">
    <location>
        <begin position="301"/>
        <end position="343"/>
    </location>
</feature>
<gene>
    <name evidence="8" type="ORF">GCM10023235_11250</name>
</gene>
<reference evidence="9" key="1">
    <citation type="journal article" date="2019" name="Int. J. Syst. Evol. Microbiol.">
        <title>The Global Catalogue of Microorganisms (GCM) 10K type strain sequencing project: providing services to taxonomists for standard genome sequencing and annotation.</title>
        <authorList>
            <consortium name="The Broad Institute Genomics Platform"/>
            <consortium name="The Broad Institute Genome Sequencing Center for Infectious Disease"/>
            <person name="Wu L."/>
            <person name="Ma J."/>
        </authorList>
    </citation>
    <scope>NUCLEOTIDE SEQUENCE [LARGE SCALE GENOMIC DNA]</scope>
    <source>
        <strain evidence="9">JCM 13006</strain>
    </source>
</reference>
<dbReference type="NCBIfam" id="TIGR00765">
    <property type="entry name" value="yihY_not_rbn"/>
    <property type="match status" value="1"/>
</dbReference>
<name>A0ABP9DGX1_9ACTN</name>
<organism evidence="8 9">
    <name type="scientific">Kitasatospora terrestris</name>
    <dbReference type="NCBI Taxonomy" id="258051"/>
    <lineage>
        <taxon>Bacteria</taxon>
        <taxon>Bacillati</taxon>
        <taxon>Actinomycetota</taxon>
        <taxon>Actinomycetes</taxon>
        <taxon>Kitasatosporales</taxon>
        <taxon>Streptomycetaceae</taxon>
        <taxon>Kitasatospora</taxon>
    </lineage>
</organism>
<keyword evidence="9" id="KW-1185">Reference proteome</keyword>
<evidence type="ECO:0000256" key="4">
    <source>
        <dbReference type="ARBA" id="ARBA00022989"/>
    </source>
</evidence>
<dbReference type="Pfam" id="PF03631">
    <property type="entry name" value="Virul_fac_BrkB"/>
    <property type="match status" value="1"/>
</dbReference>
<sequence>MGTASRVGPGREHLSADEAVLTLRRQAWWPLARDAFLRFRYADGFSHARALAFQAVLALVPFAIAVVGLASTLHGGPVGQLAAASIERIAPASSADMVREVLDHSRRHTGGTLALWFGALFAVANLVTAMSQIERGANRIYGIERDRPFDRKYGRSLLMAAGAGLPLGTGFLVLVAGPQVTAAADQVFGLGTGTAAAWTLLRWPVGVLLTLTSTAVIFRRAPRRRQPGYSWLAFGAGLHLLLSLTATWLLSLYLRLSGSFDAVYGPLSAVFSLLVWAYLTSIALFLGLSFAAQLEADRTGQPGPVLPDPLASDRLASDRAPAGRAPDDRGPAGREPADTVGSG</sequence>
<evidence type="ECO:0000313" key="8">
    <source>
        <dbReference type="EMBL" id="GAA4837910.1"/>
    </source>
</evidence>
<evidence type="ECO:0000313" key="9">
    <source>
        <dbReference type="Proteomes" id="UP001501752"/>
    </source>
</evidence>
<feature type="transmembrane region" description="Helical" evidence="7">
    <location>
        <begin position="50"/>
        <end position="71"/>
    </location>
</feature>
<comment type="subcellular location">
    <subcellularLocation>
        <location evidence="1">Cell membrane</location>
        <topology evidence="1">Multi-pass membrane protein</topology>
    </subcellularLocation>
</comment>
<evidence type="ECO:0000256" key="1">
    <source>
        <dbReference type="ARBA" id="ARBA00004651"/>
    </source>
</evidence>
<feature type="transmembrane region" description="Helical" evidence="7">
    <location>
        <begin position="113"/>
        <end position="133"/>
    </location>
</feature>
<evidence type="ECO:0000256" key="3">
    <source>
        <dbReference type="ARBA" id="ARBA00022692"/>
    </source>
</evidence>
<keyword evidence="3 7" id="KW-0812">Transmembrane</keyword>
<dbReference type="EMBL" id="BAABIS010000001">
    <property type="protein sequence ID" value="GAA4837910.1"/>
    <property type="molecule type" value="Genomic_DNA"/>
</dbReference>
<feature type="transmembrane region" description="Helical" evidence="7">
    <location>
        <begin position="195"/>
        <end position="218"/>
    </location>
</feature>
<keyword evidence="4 7" id="KW-1133">Transmembrane helix</keyword>
<keyword evidence="5 7" id="KW-0472">Membrane</keyword>
<keyword evidence="2" id="KW-1003">Cell membrane</keyword>
<evidence type="ECO:0000256" key="5">
    <source>
        <dbReference type="ARBA" id="ARBA00023136"/>
    </source>
</evidence>
<evidence type="ECO:0000256" key="7">
    <source>
        <dbReference type="SAM" id="Phobius"/>
    </source>
</evidence>
<feature type="transmembrane region" description="Helical" evidence="7">
    <location>
        <begin position="153"/>
        <end position="175"/>
    </location>
</feature>
<accession>A0ABP9DGX1</accession>